<evidence type="ECO:0000256" key="1">
    <source>
        <dbReference type="ARBA" id="ARBA00007637"/>
    </source>
</evidence>
<dbReference type="Gene3D" id="3.40.50.720">
    <property type="entry name" value="NAD(P)-binding Rossmann-like Domain"/>
    <property type="match status" value="1"/>
</dbReference>
<reference evidence="3 4" key="1">
    <citation type="submission" date="2020-10" db="EMBL/GenBank/DDBJ databases">
        <authorList>
            <person name="Castelo-Branco R."/>
            <person name="Eusebio N."/>
            <person name="Adriana R."/>
            <person name="Vieira A."/>
            <person name="Brugerolle De Fraissinette N."/>
            <person name="Rezende De Castro R."/>
            <person name="Schneider M.P."/>
            <person name="Vasconcelos V."/>
            <person name="Leao P.N."/>
        </authorList>
    </citation>
    <scope>NUCLEOTIDE SEQUENCE [LARGE SCALE GENOMIC DNA]</scope>
    <source>
        <strain evidence="3 4">LEGE 06226</strain>
    </source>
</reference>
<evidence type="ECO:0000313" key="3">
    <source>
        <dbReference type="EMBL" id="MBE9143977.1"/>
    </source>
</evidence>
<proteinExistence type="inferred from homology"/>
<comment type="caution">
    <text evidence="3">The sequence shown here is derived from an EMBL/GenBank/DDBJ whole genome shotgun (WGS) entry which is preliminary data.</text>
</comment>
<evidence type="ECO:0000259" key="2">
    <source>
        <dbReference type="Pfam" id="PF01370"/>
    </source>
</evidence>
<name>A0ABR9UC15_9CYAN</name>
<sequence>MSLILVTGGCGFIGSHLVDTLVNQKHKVKVLDDLSTGKLENVNPKVQLEVGSITDVKTVDSAMQGVDACFHLAAIASTQSSNQDWVGTHQVNLTGTINIFNAARRTGKRPIPVIYASSAAVYGNTEENLIDESYPKQPLTGYGADKLGCELHAKVAGNIHGVPTCGLRFFNVYGPRQDPSSPYSGVISIFANRILSNQSITIFGDGNQTRDFIFVSDVVRYLIAALNQATTEAPVFNVCTGERISIHELAQTAMNVAEQVVPILHQDPREGDIRYSIGNPKAAKDNFNITANITLQEGLSQLFKSLKSKTN</sequence>
<protein>
    <submittedName>
        <fullName evidence="3">NAD-dependent epimerase/dehydratase family protein</fullName>
    </submittedName>
</protein>
<evidence type="ECO:0000313" key="4">
    <source>
        <dbReference type="Proteomes" id="UP000640725"/>
    </source>
</evidence>
<feature type="domain" description="NAD-dependent epimerase/dehydratase" evidence="2">
    <location>
        <begin position="4"/>
        <end position="239"/>
    </location>
</feature>
<gene>
    <name evidence="3" type="ORF">IQ236_12185</name>
</gene>
<dbReference type="PANTHER" id="PTHR43000">
    <property type="entry name" value="DTDP-D-GLUCOSE 4,6-DEHYDRATASE-RELATED"/>
    <property type="match status" value="1"/>
</dbReference>
<accession>A0ABR9UC15</accession>
<dbReference type="Gene3D" id="3.90.25.10">
    <property type="entry name" value="UDP-galactose 4-epimerase, domain 1"/>
    <property type="match status" value="1"/>
</dbReference>
<dbReference type="InterPro" id="IPR036291">
    <property type="entry name" value="NAD(P)-bd_dom_sf"/>
</dbReference>
<dbReference type="SUPFAM" id="SSF51735">
    <property type="entry name" value="NAD(P)-binding Rossmann-fold domains"/>
    <property type="match status" value="1"/>
</dbReference>
<dbReference type="Pfam" id="PF01370">
    <property type="entry name" value="Epimerase"/>
    <property type="match status" value="1"/>
</dbReference>
<dbReference type="InterPro" id="IPR001509">
    <property type="entry name" value="Epimerase_deHydtase"/>
</dbReference>
<dbReference type="Proteomes" id="UP000640725">
    <property type="component" value="Unassembled WGS sequence"/>
</dbReference>
<keyword evidence="4" id="KW-1185">Reference proteome</keyword>
<dbReference type="RefSeq" id="WP_193869504.1">
    <property type="nucleotide sequence ID" value="NZ_JADEWU010000023.1"/>
</dbReference>
<comment type="similarity">
    <text evidence="1">Belongs to the NAD(P)-dependent epimerase/dehydratase family.</text>
</comment>
<organism evidence="3 4">
    <name type="scientific">Planktothrix mougeotii LEGE 06226</name>
    <dbReference type="NCBI Taxonomy" id="1828728"/>
    <lineage>
        <taxon>Bacteria</taxon>
        <taxon>Bacillati</taxon>
        <taxon>Cyanobacteriota</taxon>
        <taxon>Cyanophyceae</taxon>
        <taxon>Oscillatoriophycideae</taxon>
        <taxon>Oscillatoriales</taxon>
        <taxon>Microcoleaceae</taxon>
        <taxon>Planktothrix</taxon>
    </lineage>
</organism>
<dbReference type="EMBL" id="JADEWU010000023">
    <property type="protein sequence ID" value="MBE9143977.1"/>
    <property type="molecule type" value="Genomic_DNA"/>
</dbReference>